<dbReference type="OrthoDB" id="5293309at2"/>
<dbReference type="SMART" id="SM01322">
    <property type="entry name" value="YaeQ"/>
    <property type="match status" value="1"/>
</dbReference>
<sequence length="185" mass="20722">MALKATIFKANLQLSDMDRGVYGEHALTIARHPSENDERMMLRVLAFALNVPADDHKGKLDFAKSLWDTDEPDLWQLDLTGQLLHWIDVGQPDDRRLMKAHGRADRVSVYSANSSTPIWWSGIESKLTRAPRLAIWQIEAEQSQALAALAERSMQLQVSVQDGTVYLSTEKGSVEITPKALKLPS</sequence>
<dbReference type="InterPro" id="IPR009822">
    <property type="entry name" value="YaeQ"/>
</dbReference>
<name>A0A4R6QMV0_9BURK</name>
<dbReference type="SUPFAM" id="SSF52980">
    <property type="entry name" value="Restriction endonuclease-like"/>
    <property type="match status" value="1"/>
</dbReference>
<dbReference type="InParanoid" id="A0A4R6QMV0"/>
<dbReference type="PIRSF" id="PIRSF011484">
    <property type="entry name" value="YaeQ"/>
    <property type="match status" value="1"/>
</dbReference>
<evidence type="ECO:0000313" key="1">
    <source>
        <dbReference type="EMBL" id="TDP63771.1"/>
    </source>
</evidence>
<protein>
    <submittedName>
        <fullName evidence="1">Uncharacterized protein YaeQ</fullName>
    </submittedName>
</protein>
<accession>A0A4R6QMV0</accession>
<dbReference type="FunCoup" id="A0A4R6QMV0">
    <property type="interactions" value="23"/>
</dbReference>
<dbReference type="Gene3D" id="3.10.640.10">
    <property type="entry name" value="Restriction endonuclease-like alpha-beta roll domain"/>
    <property type="match status" value="1"/>
</dbReference>
<dbReference type="PANTHER" id="PTHR38784">
    <property type="entry name" value="SUCROSE PHOSPHORYLASE"/>
    <property type="match status" value="1"/>
</dbReference>
<dbReference type="AlphaFoldDB" id="A0A4R6QMV0"/>
<reference evidence="1 2" key="1">
    <citation type="submission" date="2019-03" db="EMBL/GenBank/DDBJ databases">
        <title>Genomic Encyclopedia of Type Strains, Phase IV (KMG-IV): sequencing the most valuable type-strain genomes for metagenomic binning, comparative biology and taxonomic classification.</title>
        <authorList>
            <person name="Goeker M."/>
        </authorList>
    </citation>
    <scope>NUCLEOTIDE SEQUENCE [LARGE SCALE GENOMIC DNA]</scope>
    <source>
        <strain evidence="1 2">DSM 16998</strain>
    </source>
</reference>
<dbReference type="InterPro" id="IPR011335">
    <property type="entry name" value="Restrct_endonuc-II-like"/>
</dbReference>
<dbReference type="Pfam" id="PF07152">
    <property type="entry name" value="YaeQ"/>
    <property type="match status" value="1"/>
</dbReference>
<dbReference type="PANTHER" id="PTHR38784:SF1">
    <property type="entry name" value="SUCROSE PHOSPHORYLASE"/>
    <property type="match status" value="1"/>
</dbReference>
<dbReference type="Proteomes" id="UP000295361">
    <property type="component" value="Unassembled WGS sequence"/>
</dbReference>
<comment type="caution">
    <text evidence="1">The sequence shown here is derived from an EMBL/GenBank/DDBJ whole genome shotgun (WGS) entry which is preliminary data.</text>
</comment>
<proteinExistence type="predicted"/>
<dbReference type="EMBL" id="SNXS01000004">
    <property type="protein sequence ID" value="TDP63771.1"/>
    <property type="molecule type" value="Genomic_DNA"/>
</dbReference>
<dbReference type="RefSeq" id="WP_133701640.1">
    <property type="nucleotide sequence ID" value="NZ_SNXS01000004.1"/>
</dbReference>
<organism evidence="1 2">
    <name type="scientific">Roseateles toxinivorans</name>
    <dbReference type="NCBI Taxonomy" id="270368"/>
    <lineage>
        <taxon>Bacteria</taxon>
        <taxon>Pseudomonadati</taxon>
        <taxon>Pseudomonadota</taxon>
        <taxon>Betaproteobacteria</taxon>
        <taxon>Burkholderiales</taxon>
        <taxon>Sphaerotilaceae</taxon>
        <taxon>Roseateles</taxon>
    </lineage>
</organism>
<dbReference type="InterPro" id="IPR038590">
    <property type="entry name" value="YaeQ_sf"/>
</dbReference>
<keyword evidence="2" id="KW-1185">Reference proteome</keyword>
<gene>
    <name evidence="1" type="ORF">DES47_10453</name>
</gene>
<evidence type="ECO:0000313" key="2">
    <source>
        <dbReference type="Proteomes" id="UP000295361"/>
    </source>
</evidence>